<dbReference type="InterPro" id="IPR044643">
    <property type="entry name" value="TrpF_fam"/>
</dbReference>
<comment type="caution">
    <text evidence="11">The sequence shown here is derived from an EMBL/GenBank/DDBJ whole genome shotgun (WGS) entry which is preliminary data.</text>
</comment>
<feature type="domain" description="N-(5'phosphoribosyl) anthranilate isomerase (PRAI)" evidence="10">
    <location>
        <begin position="4"/>
        <end position="197"/>
    </location>
</feature>
<organism evidence="11 12">
    <name type="scientific">Christensenella hongkongensis</name>
    <dbReference type="NCBI Taxonomy" id="270498"/>
    <lineage>
        <taxon>Bacteria</taxon>
        <taxon>Bacillati</taxon>
        <taxon>Bacillota</taxon>
        <taxon>Clostridia</taxon>
        <taxon>Christensenellales</taxon>
        <taxon>Christensenellaceae</taxon>
        <taxon>Christensenella</taxon>
    </lineage>
</organism>
<dbReference type="PANTHER" id="PTHR42894">
    <property type="entry name" value="N-(5'-PHOSPHORIBOSYL)ANTHRANILATE ISOMERASE"/>
    <property type="match status" value="1"/>
</dbReference>
<dbReference type="STRING" id="270498.CHK_2773"/>
<evidence type="ECO:0000256" key="1">
    <source>
        <dbReference type="ARBA" id="ARBA00001164"/>
    </source>
</evidence>
<evidence type="ECO:0000256" key="9">
    <source>
        <dbReference type="HAMAP-Rule" id="MF_00135"/>
    </source>
</evidence>
<proteinExistence type="inferred from homology"/>
<evidence type="ECO:0000313" key="11">
    <source>
        <dbReference type="EMBL" id="KKI49753.1"/>
    </source>
</evidence>
<dbReference type="SUPFAM" id="SSF51366">
    <property type="entry name" value="Ribulose-phoshate binding barrel"/>
    <property type="match status" value="1"/>
</dbReference>
<comment type="catalytic activity">
    <reaction evidence="1 9">
        <text>N-(5-phospho-beta-D-ribosyl)anthranilate = 1-(2-carboxyphenylamino)-1-deoxy-D-ribulose 5-phosphate</text>
        <dbReference type="Rhea" id="RHEA:21540"/>
        <dbReference type="ChEBI" id="CHEBI:18277"/>
        <dbReference type="ChEBI" id="CHEBI:58613"/>
        <dbReference type="EC" id="5.3.1.24"/>
    </reaction>
</comment>
<evidence type="ECO:0000256" key="4">
    <source>
        <dbReference type="ARBA" id="ARBA00022272"/>
    </source>
</evidence>
<evidence type="ECO:0000256" key="7">
    <source>
        <dbReference type="ARBA" id="ARBA00023141"/>
    </source>
</evidence>
<gene>
    <name evidence="9" type="primary">trpF</name>
    <name evidence="11" type="ORF">CHK_2773</name>
</gene>
<evidence type="ECO:0000256" key="5">
    <source>
        <dbReference type="ARBA" id="ARBA00022605"/>
    </source>
</evidence>
<sequence length="203" mass="21987">MKVKLCGLRREADIMYANRYLPDYAGFVFAKSPRQVSGKQAAALIGKLDSRIRSVGVFVNEPLDSLEETARVAGLDVLQLHGDEDAAYVARAKELGYEVWKAVRVRSGGDIQRAQTLGADLLLLDSFSKEAYGGTGKKADWDVIARVELTQPFFLAGGLNSANISEALQKVAPLGLDISGGIETNGFKDEAKIREIMGVLGRL</sequence>
<comment type="similarity">
    <text evidence="9">Belongs to the TrpF family.</text>
</comment>
<dbReference type="PANTHER" id="PTHR42894:SF1">
    <property type="entry name" value="N-(5'-PHOSPHORIBOSYL)ANTHRANILATE ISOMERASE"/>
    <property type="match status" value="1"/>
</dbReference>
<dbReference type="GO" id="GO:0000162">
    <property type="term" value="P:L-tryptophan biosynthetic process"/>
    <property type="evidence" value="ECO:0007669"/>
    <property type="project" value="UniProtKB-UniRule"/>
</dbReference>
<dbReference type="InterPro" id="IPR001240">
    <property type="entry name" value="PRAI_dom"/>
</dbReference>
<dbReference type="EC" id="5.3.1.24" evidence="3 9"/>
<reference evidence="11 12" key="1">
    <citation type="submission" date="2015-04" db="EMBL/GenBank/DDBJ databases">
        <title>Draft genome sequence of bacteremic isolate Catabacter hongkongensis type strain HKU16T.</title>
        <authorList>
            <person name="Lau S.K."/>
            <person name="Teng J.L."/>
            <person name="Huang Y."/>
            <person name="Curreem S.O."/>
            <person name="Tsui S.K."/>
            <person name="Woo P.C."/>
        </authorList>
    </citation>
    <scope>NUCLEOTIDE SEQUENCE [LARGE SCALE GENOMIC DNA]</scope>
    <source>
        <strain evidence="11 12">HKU16</strain>
    </source>
</reference>
<comment type="pathway">
    <text evidence="2 9">Amino-acid biosynthesis; L-tryptophan biosynthesis; L-tryptophan from chorismate: step 3/5.</text>
</comment>
<keyword evidence="8 9" id="KW-0413">Isomerase</keyword>
<protein>
    <recommendedName>
        <fullName evidence="4 9">N-(5'-phosphoribosyl)anthranilate isomerase</fullName>
        <shortName evidence="9">PRAI</shortName>
        <ecNumber evidence="3 9">5.3.1.24</ecNumber>
    </recommendedName>
</protein>
<evidence type="ECO:0000256" key="3">
    <source>
        <dbReference type="ARBA" id="ARBA00012572"/>
    </source>
</evidence>
<dbReference type="PATRIC" id="fig|270498.16.peg.2314"/>
<dbReference type="AlphaFoldDB" id="A0A0M2NBW7"/>
<dbReference type="Proteomes" id="UP000034076">
    <property type="component" value="Unassembled WGS sequence"/>
</dbReference>
<evidence type="ECO:0000259" key="10">
    <source>
        <dbReference type="Pfam" id="PF00697"/>
    </source>
</evidence>
<dbReference type="InterPro" id="IPR011060">
    <property type="entry name" value="RibuloseP-bd_barrel"/>
</dbReference>
<keyword evidence="6 9" id="KW-0822">Tryptophan biosynthesis</keyword>
<evidence type="ECO:0000256" key="6">
    <source>
        <dbReference type="ARBA" id="ARBA00022822"/>
    </source>
</evidence>
<dbReference type="CDD" id="cd00405">
    <property type="entry name" value="PRAI"/>
    <property type="match status" value="1"/>
</dbReference>
<evidence type="ECO:0000256" key="2">
    <source>
        <dbReference type="ARBA" id="ARBA00004664"/>
    </source>
</evidence>
<evidence type="ECO:0000313" key="12">
    <source>
        <dbReference type="Proteomes" id="UP000034076"/>
    </source>
</evidence>
<dbReference type="RefSeq" id="WP_046444569.1">
    <property type="nucleotide sequence ID" value="NZ_JAXDTA010000148.1"/>
</dbReference>
<keyword evidence="12" id="KW-1185">Reference proteome</keyword>
<accession>A0A0M2NBW7</accession>
<keyword evidence="5 9" id="KW-0028">Amino-acid biosynthesis</keyword>
<keyword evidence="7 9" id="KW-0057">Aromatic amino acid biosynthesis</keyword>
<dbReference type="OrthoDB" id="9786954at2"/>
<dbReference type="EMBL" id="LAYJ01000123">
    <property type="protein sequence ID" value="KKI49753.1"/>
    <property type="molecule type" value="Genomic_DNA"/>
</dbReference>
<dbReference type="InterPro" id="IPR013785">
    <property type="entry name" value="Aldolase_TIM"/>
</dbReference>
<dbReference type="HAMAP" id="MF_00135">
    <property type="entry name" value="PRAI"/>
    <property type="match status" value="1"/>
</dbReference>
<dbReference type="Pfam" id="PF00697">
    <property type="entry name" value="PRAI"/>
    <property type="match status" value="1"/>
</dbReference>
<dbReference type="Gene3D" id="3.20.20.70">
    <property type="entry name" value="Aldolase class I"/>
    <property type="match status" value="1"/>
</dbReference>
<name>A0A0M2NBW7_9FIRM</name>
<evidence type="ECO:0000256" key="8">
    <source>
        <dbReference type="ARBA" id="ARBA00023235"/>
    </source>
</evidence>
<dbReference type="UniPathway" id="UPA00035">
    <property type="reaction ID" value="UER00042"/>
</dbReference>
<dbReference type="GO" id="GO:0004640">
    <property type="term" value="F:phosphoribosylanthranilate isomerase activity"/>
    <property type="evidence" value="ECO:0007669"/>
    <property type="project" value="UniProtKB-UniRule"/>
</dbReference>